<feature type="short sequence motif" description="Histidine triad motif" evidence="3">
    <location>
        <begin position="100"/>
        <end position="104"/>
    </location>
</feature>
<keyword evidence="1 4" id="KW-0547">Nucleotide-binding</keyword>
<evidence type="ECO:0000313" key="7">
    <source>
        <dbReference type="EMBL" id="GAA5799149.1"/>
    </source>
</evidence>
<evidence type="ECO:0000256" key="5">
    <source>
        <dbReference type="SAM" id="MobiDB-lite"/>
    </source>
</evidence>
<dbReference type="InterPro" id="IPR036265">
    <property type="entry name" value="HIT-like_sf"/>
</dbReference>
<dbReference type="Proteomes" id="UP001476247">
    <property type="component" value="Unassembled WGS sequence"/>
</dbReference>
<dbReference type="Pfam" id="PF01230">
    <property type="entry name" value="HIT"/>
    <property type="match status" value="1"/>
</dbReference>
<feature type="region of interest" description="Disordered" evidence="5">
    <location>
        <begin position="120"/>
        <end position="156"/>
    </location>
</feature>
<dbReference type="InterPro" id="IPR051884">
    <property type="entry name" value="Bis(5'-adenosyl)-TPase_reg"/>
</dbReference>
<evidence type="ECO:0000313" key="8">
    <source>
        <dbReference type="Proteomes" id="UP001476247"/>
    </source>
</evidence>
<accession>A0ABP9XWJ2</accession>
<reference evidence="7 8" key="1">
    <citation type="submission" date="2024-04" db="EMBL/GenBank/DDBJ databases">
        <title>genome sequences of Mucor flavus KT1a and Helicostylum pulchrum KT1b strains isolation_sourced from the surface of a dry-aged beef.</title>
        <authorList>
            <person name="Toyotome T."/>
            <person name="Hosono M."/>
            <person name="Torimaru M."/>
            <person name="Fukuda K."/>
            <person name="Mikami N."/>
        </authorList>
    </citation>
    <scope>NUCLEOTIDE SEQUENCE [LARGE SCALE GENOMIC DNA]</scope>
    <source>
        <strain evidence="7 8">KT1b</strain>
    </source>
</reference>
<dbReference type="Gene3D" id="3.30.428.10">
    <property type="entry name" value="HIT-like"/>
    <property type="match status" value="1"/>
</dbReference>
<dbReference type="EC" id="3.6.1.29" evidence="4"/>
<dbReference type="PANTHER" id="PTHR46243:SF1">
    <property type="entry name" value="BIS(5'-ADENOSYL)-TRIPHOSPHATASE"/>
    <property type="match status" value="1"/>
</dbReference>
<dbReference type="CDD" id="cd01275">
    <property type="entry name" value="FHIT"/>
    <property type="match status" value="1"/>
</dbReference>
<keyword evidence="2 4" id="KW-0378">Hydrolase</keyword>
<dbReference type="EMBL" id="BAABUJ010000012">
    <property type="protein sequence ID" value="GAA5799149.1"/>
    <property type="molecule type" value="Genomic_DNA"/>
</dbReference>
<comment type="cofactor">
    <cofactor evidence="4">
        <name>Mn(2+)</name>
        <dbReference type="ChEBI" id="CHEBI:29035"/>
    </cofactor>
</comment>
<comment type="catalytic activity">
    <reaction evidence="4">
        <text>P(1),P(3)-bis(5'-adenosyl) triphosphate + H2O = AMP + ADP + 2 H(+)</text>
        <dbReference type="Rhea" id="RHEA:13893"/>
        <dbReference type="ChEBI" id="CHEBI:15377"/>
        <dbReference type="ChEBI" id="CHEBI:15378"/>
        <dbReference type="ChEBI" id="CHEBI:58529"/>
        <dbReference type="ChEBI" id="CHEBI:456215"/>
        <dbReference type="ChEBI" id="CHEBI:456216"/>
        <dbReference type="EC" id="3.6.1.29"/>
    </reaction>
</comment>
<evidence type="ECO:0000256" key="4">
    <source>
        <dbReference type="RuleBase" id="RU366076"/>
    </source>
</evidence>
<dbReference type="PROSITE" id="PS51084">
    <property type="entry name" value="HIT_2"/>
    <property type="match status" value="1"/>
</dbReference>
<keyword evidence="8" id="KW-1185">Reference proteome</keyword>
<comment type="caution">
    <text evidence="7">The sequence shown here is derived from an EMBL/GenBank/DDBJ whole genome shotgun (WGS) entry which is preliminary data.</text>
</comment>
<organism evidence="7 8">
    <name type="scientific">Helicostylum pulchrum</name>
    <dbReference type="NCBI Taxonomy" id="562976"/>
    <lineage>
        <taxon>Eukaryota</taxon>
        <taxon>Fungi</taxon>
        <taxon>Fungi incertae sedis</taxon>
        <taxon>Mucoromycota</taxon>
        <taxon>Mucoromycotina</taxon>
        <taxon>Mucoromycetes</taxon>
        <taxon>Mucorales</taxon>
        <taxon>Mucorineae</taxon>
        <taxon>Mucoraceae</taxon>
        <taxon>Helicostylum</taxon>
    </lineage>
</organism>
<evidence type="ECO:0000259" key="6">
    <source>
        <dbReference type="PROSITE" id="PS51084"/>
    </source>
</evidence>
<dbReference type="PANTHER" id="PTHR46243">
    <property type="entry name" value="BIS(5'-ADENOSYL)-TRIPHOSPHATASE"/>
    <property type="match status" value="1"/>
</dbReference>
<sequence>MSGHRFGPYLIKESQIFFRSKLCLGIVNLKPIAPYWSYPFYVLVIPKRNTPRLADLNREEAADLMISAQRIGNVIEKHYKCTSLTMTIQDGPQAGQTVPHVHMHVIPRRSEDWANNDDIYKDLDEKKGVDNEEREPRTEEDMGKEANELRVYFESN</sequence>
<proteinExistence type="predicted"/>
<name>A0ABP9XWJ2_9FUNG</name>
<dbReference type="InterPro" id="IPR019808">
    <property type="entry name" value="Histidine_triad_CS"/>
</dbReference>
<protein>
    <recommendedName>
        <fullName evidence="4">Bis(5'-adenosyl)-triphosphatase</fullName>
        <ecNumber evidence="4">3.6.1.29</ecNumber>
    </recommendedName>
</protein>
<evidence type="ECO:0000256" key="2">
    <source>
        <dbReference type="ARBA" id="ARBA00022801"/>
    </source>
</evidence>
<dbReference type="InterPro" id="IPR011146">
    <property type="entry name" value="HIT-like"/>
</dbReference>
<evidence type="ECO:0000256" key="1">
    <source>
        <dbReference type="ARBA" id="ARBA00022741"/>
    </source>
</evidence>
<evidence type="ECO:0000256" key="3">
    <source>
        <dbReference type="PROSITE-ProRule" id="PRU00464"/>
    </source>
</evidence>
<dbReference type="InterPro" id="IPR039383">
    <property type="entry name" value="FHIT"/>
</dbReference>
<dbReference type="PROSITE" id="PS00892">
    <property type="entry name" value="HIT_1"/>
    <property type="match status" value="1"/>
</dbReference>
<gene>
    <name evidence="7" type="ORF">HPULCUR_004559</name>
</gene>
<feature type="domain" description="HIT" evidence="6">
    <location>
        <begin position="41"/>
        <end position="115"/>
    </location>
</feature>
<feature type="compositionally biased region" description="Basic and acidic residues" evidence="5">
    <location>
        <begin position="120"/>
        <end position="148"/>
    </location>
</feature>
<dbReference type="SUPFAM" id="SSF54197">
    <property type="entry name" value="HIT-like"/>
    <property type="match status" value="1"/>
</dbReference>